<evidence type="ECO:0000313" key="4">
    <source>
        <dbReference type="Proteomes" id="UP001220022"/>
    </source>
</evidence>
<keyword evidence="1" id="KW-0732">Signal</keyword>
<dbReference type="RefSeq" id="WP_275823355.1">
    <property type="nucleotide sequence ID" value="NZ_BAAANM010000069.1"/>
</dbReference>
<dbReference type="InterPro" id="IPR002477">
    <property type="entry name" value="Peptidoglycan-bd-like"/>
</dbReference>
<evidence type="ECO:0000259" key="2">
    <source>
        <dbReference type="Pfam" id="PF01471"/>
    </source>
</evidence>
<comment type="caution">
    <text evidence="3">The sequence shown here is derived from an EMBL/GenBank/DDBJ whole genome shotgun (WGS) entry which is preliminary data.</text>
</comment>
<dbReference type="SUPFAM" id="SSF47090">
    <property type="entry name" value="PGBD-like"/>
    <property type="match status" value="1"/>
</dbReference>
<dbReference type="InterPro" id="IPR036365">
    <property type="entry name" value="PGBD-like_sf"/>
</dbReference>
<dbReference type="Pfam" id="PF01471">
    <property type="entry name" value="PG_binding_1"/>
    <property type="match status" value="1"/>
</dbReference>
<gene>
    <name evidence="3" type="ORF">P2L57_39455</name>
</gene>
<name>A0ABT5ZCK9_9ACTN</name>
<dbReference type="Proteomes" id="UP001220022">
    <property type="component" value="Unassembled WGS sequence"/>
</dbReference>
<feature type="signal peptide" evidence="1">
    <location>
        <begin position="1"/>
        <end position="24"/>
    </location>
</feature>
<protein>
    <submittedName>
        <fullName evidence="3">Peptidoglycan-binding domain-containing protein</fullName>
    </submittedName>
</protein>
<evidence type="ECO:0000256" key="1">
    <source>
        <dbReference type="SAM" id="SignalP"/>
    </source>
</evidence>
<feature type="chain" id="PRO_5046115311" evidence="1">
    <location>
        <begin position="25"/>
        <end position="116"/>
    </location>
</feature>
<dbReference type="EMBL" id="JARHTQ010000069">
    <property type="protein sequence ID" value="MDF2261577.1"/>
    <property type="molecule type" value="Genomic_DNA"/>
</dbReference>
<feature type="domain" description="Peptidoglycan binding-like" evidence="2">
    <location>
        <begin position="58"/>
        <end position="113"/>
    </location>
</feature>
<reference evidence="3 4" key="1">
    <citation type="submission" date="2023-03" db="EMBL/GenBank/DDBJ databases">
        <title>Draft genome sequence of type strain Streptomyces ferralitis JCM 14344.</title>
        <authorList>
            <person name="Klaysubun C."/>
            <person name="Duangmal K."/>
        </authorList>
    </citation>
    <scope>NUCLEOTIDE SEQUENCE [LARGE SCALE GENOMIC DNA]</scope>
    <source>
        <strain evidence="3 4">JCM 14344</strain>
    </source>
</reference>
<keyword evidence="4" id="KW-1185">Reference proteome</keyword>
<proteinExistence type="predicted"/>
<accession>A0ABT5ZCK9</accession>
<dbReference type="InterPro" id="IPR036366">
    <property type="entry name" value="PGBDSf"/>
</dbReference>
<sequence>MKTRKTVALPCLLGAALAVTTAVAAPASAAPAHQQTQAHAMVACAYYDGNDVTSRGDTGKRVQEVQCLLNYWGYDVDVDGDFGPATEQAVRVFQGKRHLHADGIVGPRTWKALHGN</sequence>
<evidence type="ECO:0000313" key="3">
    <source>
        <dbReference type="EMBL" id="MDF2261577.1"/>
    </source>
</evidence>
<organism evidence="3 4">
    <name type="scientific">Streptantibioticus ferralitis</name>
    <dbReference type="NCBI Taxonomy" id="236510"/>
    <lineage>
        <taxon>Bacteria</taxon>
        <taxon>Bacillati</taxon>
        <taxon>Actinomycetota</taxon>
        <taxon>Actinomycetes</taxon>
        <taxon>Kitasatosporales</taxon>
        <taxon>Streptomycetaceae</taxon>
        <taxon>Streptantibioticus</taxon>
    </lineage>
</organism>
<dbReference type="Gene3D" id="1.10.101.10">
    <property type="entry name" value="PGBD-like superfamily/PGBD"/>
    <property type="match status" value="1"/>
</dbReference>